<protein>
    <submittedName>
        <fullName evidence="1">Uncharacterized protein</fullName>
    </submittedName>
</protein>
<reference evidence="1" key="2">
    <citation type="submission" date="2019-07" db="EMBL/GenBank/DDBJ databases">
        <authorList>
            <person name="Yang Y."/>
            <person name="Bocs S."/>
            <person name="Baudouin L."/>
        </authorList>
    </citation>
    <scope>NUCLEOTIDE SEQUENCE</scope>
    <source>
        <tissue evidence="1">Spear leaf of Hainan Tall coconut</tissue>
    </source>
</reference>
<keyword evidence="2" id="KW-1185">Reference proteome</keyword>
<accession>A0A8K0N7A1</accession>
<dbReference type="EMBL" id="CM017880">
    <property type="protein sequence ID" value="KAG1360934.1"/>
    <property type="molecule type" value="Genomic_DNA"/>
</dbReference>
<comment type="caution">
    <text evidence="1">The sequence shown here is derived from an EMBL/GenBank/DDBJ whole genome shotgun (WGS) entry which is preliminary data.</text>
</comment>
<gene>
    <name evidence="1" type="ORF">COCNU_09G003970</name>
</gene>
<proteinExistence type="predicted"/>
<evidence type="ECO:0000313" key="1">
    <source>
        <dbReference type="EMBL" id="KAG1360934.1"/>
    </source>
</evidence>
<name>A0A8K0N7A1_COCNU</name>
<evidence type="ECO:0000313" key="2">
    <source>
        <dbReference type="Proteomes" id="UP000797356"/>
    </source>
</evidence>
<organism evidence="1 2">
    <name type="scientific">Cocos nucifera</name>
    <name type="common">Coconut palm</name>
    <dbReference type="NCBI Taxonomy" id="13894"/>
    <lineage>
        <taxon>Eukaryota</taxon>
        <taxon>Viridiplantae</taxon>
        <taxon>Streptophyta</taxon>
        <taxon>Embryophyta</taxon>
        <taxon>Tracheophyta</taxon>
        <taxon>Spermatophyta</taxon>
        <taxon>Magnoliopsida</taxon>
        <taxon>Liliopsida</taxon>
        <taxon>Arecaceae</taxon>
        <taxon>Arecoideae</taxon>
        <taxon>Cocoseae</taxon>
        <taxon>Attaleinae</taxon>
        <taxon>Cocos</taxon>
    </lineage>
</organism>
<dbReference type="Proteomes" id="UP000797356">
    <property type="component" value="Chromosome 9"/>
</dbReference>
<sequence>MPNSVSPSWRIVRGIPQRTAAWCQSEPLIRNGTVVVVDVFILAMFLKCRQLASISELFEKDVEFYTRAPALRSLFEMLRGPSEEQLSWHHPILGIKRSR</sequence>
<reference evidence="1" key="1">
    <citation type="journal article" date="2017" name="Gigascience">
        <title>The genome draft of coconut (Cocos nucifera).</title>
        <authorList>
            <person name="Xiao Y."/>
            <person name="Xu P."/>
            <person name="Fan H."/>
            <person name="Baudouin L."/>
            <person name="Xia W."/>
            <person name="Bocs S."/>
            <person name="Xu J."/>
            <person name="Li Q."/>
            <person name="Guo A."/>
            <person name="Zhou L."/>
            <person name="Li J."/>
            <person name="Wu Y."/>
            <person name="Ma Z."/>
            <person name="Armero A."/>
            <person name="Issali A.E."/>
            <person name="Liu N."/>
            <person name="Peng M."/>
            <person name="Yang Y."/>
        </authorList>
    </citation>
    <scope>NUCLEOTIDE SEQUENCE</scope>
    <source>
        <tissue evidence="1">Spear leaf of Hainan Tall coconut</tissue>
    </source>
</reference>
<dbReference type="AlphaFoldDB" id="A0A8K0N7A1"/>